<accession>A0A6B0S337</accession>
<name>A0A6B0S337_9CETA</name>
<sequence length="111" mass="12232">MSTRAHANICLGMKQSTRTKPEGDSEGSNVETSNREDWKKCFRRGRAGSGDGRDVVQVRAAAEFLDQLNEALKRAGGQRAMERVGTKMPPENGARSPFLDAHCDFCSEVCR</sequence>
<proteinExistence type="predicted"/>
<evidence type="ECO:0000313" key="3">
    <source>
        <dbReference type="Proteomes" id="UP000322234"/>
    </source>
</evidence>
<organism evidence="2 3">
    <name type="scientific">Bos mutus</name>
    <name type="common">wild yak</name>
    <dbReference type="NCBI Taxonomy" id="72004"/>
    <lineage>
        <taxon>Eukaryota</taxon>
        <taxon>Metazoa</taxon>
        <taxon>Chordata</taxon>
        <taxon>Craniata</taxon>
        <taxon>Vertebrata</taxon>
        <taxon>Euteleostomi</taxon>
        <taxon>Mammalia</taxon>
        <taxon>Eutheria</taxon>
        <taxon>Laurasiatheria</taxon>
        <taxon>Artiodactyla</taxon>
        <taxon>Ruminantia</taxon>
        <taxon>Pecora</taxon>
        <taxon>Bovidae</taxon>
        <taxon>Bovinae</taxon>
        <taxon>Bos</taxon>
    </lineage>
</organism>
<feature type="region of interest" description="Disordered" evidence="1">
    <location>
        <begin position="75"/>
        <end position="94"/>
    </location>
</feature>
<evidence type="ECO:0000313" key="2">
    <source>
        <dbReference type="EMBL" id="MXQ96898.1"/>
    </source>
</evidence>
<reference evidence="2" key="1">
    <citation type="submission" date="2019-10" db="EMBL/GenBank/DDBJ databases">
        <title>The sequence and de novo assembly of the wild yak genome.</title>
        <authorList>
            <person name="Liu Y."/>
        </authorList>
    </citation>
    <scope>NUCLEOTIDE SEQUENCE [LARGE SCALE GENOMIC DNA]</scope>
    <source>
        <strain evidence="2">WY2019</strain>
    </source>
</reference>
<evidence type="ECO:0000256" key="1">
    <source>
        <dbReference type="SAM" id="MobiDB-lite"/>
    </source>
</evidence>
<comment type="caution">
    <text evidence="2">The sequence shown here is derived from an EMBL/GenBank/DDBJ whole genome shotgun (WGS) entry which is preliminary data.</text>
</comment>
<keyword evidence="3" id="KW-1185">Reference proteome</keyword>
<dbReference type="EMBL" id="VBQZ03000176">
    <property type="protein sequence ID" value="MXQ96898.1"/>
    <property type="molecule type" value="Genomic_DNA"/>
</dbReference>
<gene>
    <name evidence="2" type="ORF">E5288_WYG014909</name>
</gene>
<dbReference type="Proteomes" id="UP000322234">
    <property type="component" value="Unassembled WGS sequence"/>
</dbReference>
<dbReference type="AlphaFoldDB" id="A0A6B0S337"/>
<feature type="region of interest" description="Disordered" evidence="1">
    <location>
        <begin position="1"/>
        <end position="35"/>
    </location>
</feature>
<protein>
    <submittedName>
        <fullName evidence="2">Uncharacterized protein</fullName>
    </submittedName>
</protein>